<protein>
    <submittedName>
        <fullName evidence="2">Uncharacterized protein</fullName>
    </submittedName>
</protein>
<proteinExistence type="predicted"/>
<accession>A0ABC8RDB8</accession>
<comment type="caution">
    <text evidence="2">The sequence shown here is derived from an EMBL/GenBank/DDBJ whole genome shotgun (WGS) entry which is preliminary data.</text>
</comment>
<gene>
    <name evidence="2" type="ORF">ILEXP_LOCUS10656</name>
</gene>
<feature type="compositionally biased region" description="Basic and acidic residues" evidence="1">
    <location>
        <begin position="1"/>
        <end position="14"/>
    </location>
</feature>
<dbReference type="AlphaFoldDB" id="A0ABC8RDB8"/>
<evidence type="ECO:0000256" key="1">
    <source>
        <dbReference type="SAM" id="MobiDB-lite"/>
    </source>
</evidence>
<name>A0ABC8RDB8_9AQUA</name>
<evidence type="ECO:0000313" key="2">
    <source>
        <dbReference type="EMBL" id="CAK9142966.1"/>
    </source>
</evidence>
<reference evidence="2 3" key="1">
    <citation type="submission" date="2024-02" db="EMBL/GenBank/DDBJ databases">
        <authorList>
            <person name="Vignale AGUSTIN F."/>
            <person name="Sosa J E."/>
            <person name="Modenutti C."/>
        </authorList>
    </citation>
    <scope>NUCLEOTIDE SEQUENCE [LARGE SCALE GENOMIC DNA]</scope>
</reference>
<dbReference type="Proteomes" id="UP001642360">
    <property type="component" value="Unassembled WGS sequence"/>
</dbReference>
<organism evidence="2 3">
    <name type="scientific">Ilex paraguariensis</name>
    <name type="common">yerba mate</name>
    <dbReference type="NCBI Taxonomy" id="185542"/>
    <lineage>
        <taxon>Eukaryota</taxon>
        <taxon>Viridiplantae</taxon>
        <taxon>Streptophyta</taxon>
        <taxon>Embryophyta</taxon>
        <taxon>Tracheophyta</taxon>
        <taxon>Spermatophyta</taxon>
        <taxon>Magnoliopsida</taxon>
        <taxon>eudicotyledons</taxon>
        <taxon>Gunneridae</taxon>
        <taxon>Pentapetalae</taxon>
        <taxon>asterids</taxon>
        <taxon>campanulids</taxon>
        <taxon>Aquifoliales</taxon>
        <taxon>Aquifoliaceae</taxon>
        <taxon>Ilex</taxon>
    </lineage>
</organism>
<keyword evidence="3" id="KW-1185">Reference proteome</keyword>
<evidence type="ECO:0000313" key="3">
    <source>
        <dbReference type="Proteomes" id="UP001642360"/>
    </source>
</evidence>
<sequence>MVTEKEGSRTKLDPSKGVGNGTPFLHEPIVAMQTFFSVVPNDELSGLVTTPFNYKVTQSTSYIKALNAEGQELFKHCKNQVLELTTCKESFGTLHHEATNHALSEGVKAMTEVKWLKVNHEKALKAQLDLNNALKAKDDEIKKLTWEPANSFIDGFKIFRVKSRNYCLRWSPFGF</sequence>
<dbReference type="EMBL" id="CAUOFW020001270">
    <property type="protein sequence ID" value="CAK9142966.1"/>
    <property type="molecule type" value="Genomic_DNA"/>
</dbReference>
<feature type="region of interest" description="Disordered" evidence="1">
    <location>
        <begin position="1"/>
        <end position="20"/>
    </location>
</feature>